<proteinExistence type="inferred from homology"/>
<dbReference type="Proteomes" id="UP000807716">
    <property type="component" value="Unassembled WGS sequence"/>
</dbReference>
<dbReference type="OrthoDB" id="2498029at2759"/>
<evidence type="ECO:0000313" key="3">
    <source>
        <dbReference type="Proteomes" id="UP000807716"/>
    </source>
</evidence>
<evidence type="ECO:0000256" key="1">
    <source>
        <dbReference type="ARBA" id="ARBA00029464"/>
    </source>
</evidence>
<sequence length="240" mass="26184">MTPAEVTFSTSNSIKLSGHLYIPTTYQPGQKLPAIAVAHPGGGVKEQTADTEGTPRHVKDSYQGAEDIKAAVLVLWASVPGEAYSIHAVSTDQRVKALATVSMAATLPRFEAAQVAAGEARTHYARTGCRPMKVREGSEYYLTSRGWPCSIDQQDGRLGATNISRTMIRFCKIEHIAPLAPFLLVAGEVADTLKYSQRALEKALELKEPFLVLGASHIELYDRKVSQVTHKVVDFFKKSL</sequence>
<accession>A0A9P6PTX8</accession>
<dbReference type="Gene3D" id="3.40.50.1820">
    <property type="entry name" value="alpha/beta hydrolase"/>
    <property type="match status" value="1"/>
</dbReference>
<dbReference type="InterPro" id="IPR051411">
    <property type="entry name" value="Polyketide_trans_af380"/>
</dbReference>
<dbReference type="SUPFAM" id="SSF53474">
    <property type="entry name" value="alpha/beta-Hydrolases"/>
    <property type="match status" value="1"/>
</dbReference>
<dbReference type="EMBL" id="JAAAJB010000631">
    <property type="protein sequence ID" value="KAG0252794.1"/>
    <property type="molecule type" value="Genomic_DNA"/>
</dbReference>
<comment type="similarity">
    <text evidence="1">Belongs to the polyketide transferase af380 family.</text>
</comment>
<dbReference type="AlphaFoldDB" id="A0A9P6PTX8"/>
<comment type="caution">
    <text evidence="2">The sequence shown here is derived from an EMBL/GenBank/DDBJ whole genome shotgun (WGS) entry which is preliminary data.</text>
</comment>
<gene>
    <name evidence="2" type="ORF">DFQ27_007853</name>
</gene>
<reference evidence="2" key="1">
    <citation type="journal article" date="2020" name="Fungal Divers.">
        <title>Resolving the Mortierellaceae phylogeny through synthesis of multi-gene phylogenetics and phylogenomics.</title>
        <authorList>
            <person name="Vandepol N."/>
            <person name="Liber J."/>
            <person name="Desiro A."/>
            <person name="Na H."/>
            <person name="Kennedy M."/>
            <person name="Barry K."/>
            <person name="Grigoriev I.V."/>
            <person name="Miller A.N."/>
            <person name="O'Donnell K."/>
            <person name="Stajich J.E."/>
            <person name="Bonito G."/>
        </authorList>
    </citation>
    <scope>NUCLEOTIDE SEQUENCE</scope>
    <source>
        <strain evidence="2">BC1065</strain>
    </source>
</reference>
<dbReference type="PANTHER" id="PTHR47751">
    <property type="entry name" value="SUPERFAMILY HYDROLASE, PUTATIVE (AFU_ORTHOLOGUE AFUA_2G16580)-RELATED"/>
    <property type="match status" value="1"/>
</dbReference>
<protein>
    <recommendedName>
        <fullName evidence="4">Alpha/beta hydrolase</fullName>
    </recommendedName>
</protein>
<keyword evidence="3" id="KW-1185">Reference proteome</keyword>
<evidence type="ECO:0008006" key="4">
    <source>
        <dbReference type="Google" id="ProtNLM"/>
    </source>
</evidence>
<name>A0A9P6PTX8_9FUNG</name>
<dbReference type="InterPro" id="IPR029058">
    <property type="entry name" value="AB_hydrolase_fold"/>
</dbReference>
<organism evidence="2 3">
    <name type="scientific">Actinomortierella ambigua</name>
    <dbReference type="NCBI Taxonomy" id="1343610"/>
    <lineage>
        <taxon>Eukaryota</taxon>
        <taxon>Fungi</taxon>
        <taxon>Fungi incertae sedis</taxon>
        <taxon>Mucoromycota</taxon>
        <taxon>Mortierellomycotina</taxon>
        <taxon>Mortierellomycetes</taxon>
        <taxon>Mortierellales</taxon>
        <taxon>Mortierellaceae</taxon>
        <taxon>Actinomortierella</taxon>
    </lineage>
</organism>
<dbReference type="PANTHER" id="PTHR47751:SF1">
    <property type="entry name" value="SUPERFAMILY HYDROLASE, PUTATIVE (AFU_ORTHOLOGUE AFUA_2G16580)-RELATED"/>
    <property type="match status" value="1"/>
</dbReference>
<evidence type="ECO:0000313" key="2">
    <source>
        <dbReference type="EMBL" id="KAG0252794.1"/>
    </source>
</evidence>